<feature type="transmembrane region" description="Helical" evidence="10">
    <location>
        <begin position="135"/>
        <end position="156"/>
    </location>
</feature>
<dbReference type="Proteomes" id="UP001142078">
    <property type="component" value="Unassembled WGS sequence"/>
</dbReference>
<dbReference type="InterPro" id="IPR051327">
    <property type="entry name" value="MATE_MepA_subfamily"/>
</dbReference>
<dbReference type="PANTHER" id="PTHR43823">
    <property type="entry name" value="SPORULATION PROTEIN YKVU"/>
    <property type="match status" value="1"/>
</dbReference>
<feature type="transmembrane region" description="Helical" evidence="10">
    <location>
        <begin position="393"/>
        <end position="410"/>
    </location>
</feature>
<evidence type="ECO:0000256" key="4">
    <source>
        <dbReference type="ARBA" id="ARBA00022448"/>
    </source>
</evidence>
<dbReference type="GO" id="GO:0015297">
    <property type="term" value="F:antiporter activity"/>
    <property type="evidence" value="ECO:0007669"/>
    <property type="project" value="InterPro"/>
</dbReference>
<keyword evidence="8 10" id="KW-0472">Membrane</keyword>
<dbReference type="GO" id="GO:0046677">
    <property type="term" value="P:response to antibiotic"/>
    <property type="evidence" value="ECO:0007669"/>
    <property type="project" value="UniProtKB-KW"/>
</dbReference>
<evidence type="ECO:0000256" key="2">
    <source>
        <dbReference type="ARBA" id="ARBA00008417"/>
    </source>
</evidence>
<evidence type="ECO:0000313" key="12">
    <source>
        <dbReference type="Proteomes" id="UP001142078"/>
    </source>
</evidence>
<organism evidence="11 12">
    <name type="scientific">Anaerosalibacter massiliensis</name>
    <dbReference type="NCBI Taxonomy" id="1347392"/>
    <lineage>
        <taxon>Bacteria</taxon>
        <taxon>Bacillati</taxon>
        <taxon>Bacillota</taxon>
        <taxon>Tissierellia</taxon>
        <taxon>Tissierellales</taxon>
        <taxon>Sporanaerobacteraceae</taxon>
        <taxon>Anaerosalibacter</taxon>
    </lineage>
</organism>
<dbReference type="GO" id="GO:0042910">
    <property type="term" value="F:xenobiotic transmembrane transporter activity"/>
    <property type="evidence" value="ECO:0007669"/>
    <property type="project" value="InterPro"/>
</dbReference>
<gene>
    <name evidence="11" type="ORF">NSA23_13760</name>
</gene>
<dbReference type="AlphaFoldDB" id="A0A9X2MQ81"/>
<dbReference type="NCBIfam" id="TIGR00797">
    <property type="entry name" value="matE"/>
    <property type="match status" value="1"/>
</dbReference>
<feature type="transmembrane region" description="Helical" evidence="10">
    <location>
        <begin position="163"/>
        <end position="187"/>
    </location>
</feature>
<evidence type="ECO:0000256" key="3">
    <source>
        <dbReference type="ARBA" id="ARBA00022106"/>
    </source>
</evidence>
<comment type="subcellular location">
    <subcellularLocation>
        <location evidence="1">Cell membrane</location>
        <topology evidence="1">Multi-pass membrane protein</topology>
    </subcellularLocation>
</comment>
<dbReference type="InterPro" id="IPR048279">
    <property type="entry name" value="MdtK-like"/>
</dbReference>
<accession>A0A9X2MQ81</accession>
<keyword evidence="12" id="KW-1185">Reference proteome</keyword>
<feature type="transmembrane region" description="Helical" evidence="10">
    <location>
        <begin position="193"/>
        <end position="215"/>
    </location>
</feature>
<dbReference type="PIRSF" id="PIRSF006603">
    <property type="entry name" value="DinF"/>
    <property type="match status" value="1"/>
</dbReference>
<feature type="transmembrane region" description="Helical" evidence="10">
    <location>
        <begin position="312"/>
        <end position="334"/>
    </location>
</feature>
<evidence type="ECO:0000256" key="1">
    <source>
        <dbReference type="ARBA" id="ARBA00004651"/>
    </source>
</evidence>
<dbReference type="InterPro" id="IPR045070">
    <property type="entry name" value="MATE_MepA-like"/>
</dbReference>
<feature type="transmembrane region" description="Helical" evidence="10">
    <location>
        <begin position="235"/>
        <end position="261"/>
    </location>
</feature>
<feature type="transmembrane region" description="Helical" evidence="10">
    <location>
        <begin position="93"/>
        <end position="115"/>
    </location>
</feature>
<comment type="caution">
    <text evidence="11">The sequence shown here is derived from an EMBL/GenBank/DDBJ whole genome shotgun (WGS) entry which is preliminary data.</text>
</comment>
<dbReference type="Pfam" id="PF01554">
    <property type="entry name" value="MatE"/>
    <property type="match status" value="2"/>
</dbReference>
<proteinExistence type="inferred from homology"/>
<keyword evidence="6 10" id="KW-0812">Transmembrane</keyword>
<dbReference type="CDD" id="cd13143">
    <property type="entry name" value="MATE_MepA_like"/>
    <property type="match status" value="1"/>
</dbReference>
<evidence type="ECO:0000256" key="5">
    <source>
        <dbReference type="ARBA" id="ARBA00022475"/>
    </source>
</evidence>
<reference evidence="11" key="1">
    <citation type="submission" date="2022-07" db="EMBL/GenBank/DDBJ databases">
        <title>Enhanced cultured diversity of the mouse gut microbiota enables custom-made synthetic communities.</title>
        <authorList>
            <person name="Afrizal A."/>
        </authorList>
    </citation>
    <scope>NUCLEOTIDE SEQUENCE</scope>
    <source>
        <strain evidence="11">DSM 29482</strain>
    </source>
</reference>
<evidence type="ECO:0000256" key="7">
    <source>
        <dbReference type="ARBA" id="ARBA00022989"/>
    </source>
</evidence>
<keyword evidence="4" id="KW-0813">Transport</keyword>
<dbReference type="PANTHER" id="PTHR43823:SF3">
    <property type="entry name" value="MULTIDRUG EXPORT PROTEIN MEPA"/>
    <property type="match status" value="1"/>
</dbReference>
<dbReference type="InterPro" id="IPR002528">
    <property type="entry name" value="MATE_fam"/>
</dbReference>
<feature type="transmembrane region" description="Helical" evidence="10">
    <location>
        <begin position="416"/>
        <end position="435"/>
    </location>
</feature>
<keyword evidence="7 10" id="KW-1133">Transmembrane helix</keyword>
<evidence type="ECO:0000256" key="9">
    <source>
        <dbReference type="ARBA" id="ARBA00023251"/>
    </source>
</evidence>
<dbReference type="OrthoDB" id="9808954at2"/>
<keyword evidence="5" id="KW-1003">Cell membrane</keyword>
<feature type="transmembrane region" description="Helical" evidence="10">
    <location>
        <begin position="360"/>
        <end position="381"/>
    </location>
</feature>
<keyword evidence="9" id="KW-0046">Antibiotic resistance</keyword>
<dbReference type="RefSeq" id="WP_042679702.1">
    <property type="nucleotide sequence ID" value="NZ_CABKTM010000014.1"/>
</dbReference>
<dbReference type="GO" id="GO:0005886">
    <property type="term" value="C:plasma membrane"/>
    <property type="evidence" value="ECO:0007669"/>
    <property type="project" value="UniProtKB-SubCell"/>
</dbReference>
<evidence type="ECO:0000256" key="8">
    <source>
        <dbReference type="ARBA" id="ARBA00023136"/>
    </source>
</evidence>
<evidence type="ECO:0000256" key="10">
    <source>
        <dbReference type="SAM" id="Phobius"/>
    </source>
</evidence>
<protein>
    <recommendedName>
        <fullName evidence="3">Multidrug export protein MepA</fullName>
    </recommendedName>
</protein>
<comment type="similarity">
    <text evidence="2">Belongs to the multi antimicrobial extrusion (MATE) (TC 2.A.66.1) family. MepA subfamily.</text>
</comment>
<feature type="transmembrane region" description="Helical" evidence="10">
    <location>
        <begin position="20"/>
        <end position="41"/>
    </location>
</feature>
<feature type="transmembrane region" description="Helical" evidence="10">
    <location>
        <begin position="61"/>
        <end position="81"/>
    </location>
</feature>
<feature type="transmembrane region" description="Helical" evidence="10">
    <location>
        <begin position="267"/>
        <end position="287"/>
    </location>
</feature>
<sequence length="450" mass="50505">MQQEVSNERQLTKKFFKYSIPSVTAMWFFSIYTMADGMFVGKGVGPFALAAVNLSMPFVNTIFAIGLLIAIGSSTLITFYFGQNKKEKSNEVFTLNVIILSILGVIITTISLLFLDKIAIFLGATKETLTYVKDYLRIIIIFSTCFIVSYSLEVLVKADGFPIYSITCVTLSALTNIVLDYILVIRFDYGIKGAAFATGLSQFISCVAFLIHFILGKSNLKFVKPKLDFKLIKNLFILGIPESLTELSVGFTTFIFNYVILRHIGPHGIAAFSVIMYLNNLVLMSMVGTNQGMQPLISFYNGKEDYKSIKRLLNLALKTSLAFGLLFFISSQLFTEQLVSLFIQASNKESFQIALRGLRIFSFGFLICGFNIIFSGYFTALKETKKATIISSLRGYILAFIMLFILPNIWRDIGIWIAPLFYEALTLIIASIIYARSKVSLSQEEYSFNE</sequence>
<evidence type="ECO:0000313" key="11">
    <source>
        <dbReference type="EMBL" id="MCR2045171.1"/>
    </source>
</evidence>
<dbReference type="EMBL" id="JANJZL010000012">
    <property type="protein sequence ID" value="MCR2045171.1"/>
    <property type="molecule type" value="Genomic_DNA"/>
</dbReference>
<name>A0A9X2MQ81_9FIRM</name>
<evidence type="ECO:0000256" key="6">
    <source>
        <dbReference type="ARBA" id="ARBA00022692"/>
    </source>
</evidence>